<name>A0A6G4G8H0_CLOBO</name>
<sequence>MIDYSFLDQYQKEAVKCHKDNTLVVAPPGSGKTTVIINRVVHLIEDLKINPNNILVITFTRAAAMNMKERYKKISVSRRTPFFGTFHGLFYKILNRHFKNINIISSKEAYSLINNILISYLDSVNEDKVRDVLNDISLFKTSGLNMKDFVPKIDKSIFEHCFNSYE</sequence>
<dbReference type="AlphaFoldDB" id="A0A6G4G8H0"/>
<dbReference type="GO" id="GO:0016787">
    <property type="term" value="F:hydrolase activity"/>
    <property type="evidence" value="ECO:0007669"/>
    <property type="project" value="UniProtKB-UniRule"/>
</dbReference>
<evidence type="ECO:0000256" key="1">
    <source>
        <dbReference type="ARBA" id="ARBA00022741"/>
    </source>
</evidence>
<dbReference type="GO" id="GO:0033202">
    <property type="term" value="C:DNA helicase complex"/>
    <property type="evidence" value="ECO:0007669"/>
    <property type="project" value="TreeGrafter"/>
</dbReference>
<reference evidence="8" key="1">
    <citation type="submission" date="2019-04" db="EMBL/GenBank/DDBJ databases">
        <title>Genome sequencing of Clostridium botulinum Groups I-IV and Clostridium butyricum.</title>
        <authorList>
            <person name="Brunt J."/>
            <person name="Van Vliet A.H.M."/>
            <person name="Stringer S.C."/>
            <person name="Carter A.T."/>
            <person name="Peck M.W."/>
        </authorList>
    </citation>
    <scope>NUCLEOTIDE SEQUENCE</scope>
    <source>
        <strain evidence="8">5009</strain>
    </source>
</reference>
<dbReference type="GO" id="GO:0003677">
    <property type="term" value="F:DNA binding"/>
    <property type="evidence" value="ECO:0007669"/>
    <property type="project" value="UniProtKB-KW"/>
</dbReference>
<dbReference type="GO" id="GO:0000725">
    <property type="term" value="P:recombinational repair"/>
    <property type="evidence" value="ECO:0007669"/>
    <property type="project" value="TreeGrafter"/>
</dbReference>
<feature type="domain" description="UvrD-like helicase ATP-binding" evidence="7">
    <location>
        <begin position="5"/>
        <end position="166"/>
    </location>
</feature>
<evidence type="ECO:0000256" key="4">
    <source>
        <dbReference type="ARBA" id="ARBA00022840"/>
    </source>
</evidence>
<dbReference type="GO" id="GO:0005829">
    <property type="term" value="C:cytosol"/>
    <property type="evidence" value="ECO:0007669"/>
    <property type="project" value="TreeGrafter"/>
</dbReference>
<organism evidence="8">
    <name type="scientific">Clostridium botulinum</name>
    <dbReference type="NCBI Taxonomy" id="1491"/>
    <lineage>
        <taxon>Bacteria</taxon>
        <taxon>Bacillati</taxon>
        <taxon>Bacillota</taxon>
        <taxon>Clostridia</taxon>
        <taxon>Eubacteriales</taxon>
        <taxon>Clostridiaceae</taxon>
        <taxon>Clostridium</taxon>
    </lineage>
</organism>
<evidence type="ECO:0000256" key="3">
    <source>
        <dbReference type="ARBA" id="ARBA00022806"/>
    </source>
</evidence>
<dbReference type="InterPro" id="IPR013986">
    <property type="entry name" value="DExx_box_DNA_helicase_dom_sf"/>
</dbReference>
<dbReference type="GO" id="GO:0043138">
    <property type="term" value="F:3'-5' DNA helicase activity"/>
    <property type="evidence" value="ECO:0007669"/>
    <property type="project" value="TreeGrafter"/>
</dbReference>
<dbReference type="InterPro" id="IPR000212">
    <property type="entry name" value="DNA_helicase_UvrD/REP"/>
</dbReference>
<dbReference type="InterPro" id="IPR027417">
    <property type="entry name" value="P-loop_NTPase"/>
</dbReference>
<dbReference type="InterPro" id="IPR014016">
    <property type="entry name" value="UvrD-like_ATP-bd"/>
</dbReference>
<keyword evidence="2 6" id="KW-0378">Hydrolase</keyword>
<proteinExistence type="predicted"/>
<keyword evidence="4 6" id="KW-0067">ATP-binding</keyword>
<evidence type="ECO:0000256" key="6">
    <source>
        <dbReference type="PROSITE-ProRule" id="PRU00560"/>
    </source>
</evidence>
<comment type="caution">
    <text evidence="8">The sequence shown here is derived from an EMBL/GenBank/DDBJ whole genome shotgun (WGS) entry which is preliminary data.</text>
</comment>
<protein>
    <submittedName>
        <fullName evidence="8">ATP-dependent helicase</fullName>
    </submittedName>
</protein>
<gene>
    <name evidence="8" type="ORF">FDG35_17365</name>
</gene>
<evidence type="ECO:0000313" key="8">
    <source>
        <dbReference type="EMBL" id="NFP59653.1"/>
    </source>
</evidence>
<keyword evidence="3 6" id="KW-0347">Helicase</keyword>
<dbReference type="GO" id="GO:0005524">
    <property type="term" value="F:ATP binding"/>
    <property type="evidence" value="ECO:0007669"/>
    <property type="project" value="UniProtKB-UniRule"/>
</dbReference>
<feature type="binding site" evidence="6">
    <location>
        <begin position="26"/>
        <end position="33"/>
    </location>
    <ligand>
        <name>ATP</name>
        <dbReference type="ChEBI" id="CHEBI:30616"/>
    </ligand>
</feature>
<keyword evidence="5" id="KW-0238">DNA-binding</keyword>
<dbReference type="PROSITE" id="PS51198">
    <property type="entry name" value="UVRD_HELICASE_ATP_BIND"/>
    <property type="match status" value="1"/>
</dbReference>
<dbReference type="SUPFAM" id="SSF52540">
    <property type="entry name" value="P-loop containing nucleoside triphosphate hydrolases"/>
    <property type="match status" value="1"/>
</dbReference>
<dbReference type="PANTHER" id="PTHR11070">
    <property type="entry name" value="UVRD / RECB / PCRA DNA HELICASE FAMILY MEMBER"/>
    <property type="match status" value="1"/>
</dbReference>
<accession>A0A6G4G8H0</accession>
<dbReference type="Pfam" id="PF00580">
    <property type="entry name" value="UvrD-helicase"/>
    <property type="match status" value="1"/>
</dbReference>
<keyword evidence="1 6" id="KW-0547">Nucleotide-binding</keyword>
<feature type="non-terminal residue" evidence="8">
    <location>
        <position position="166"/>
    </location>
</feature>
<evidence type="ECO:0000256" key="5">
    <source>
        <dbReference type="ARBA" id="ARBA00023125"/>
    </source>
</evidence>
<dbReference type="PANTHER" id="PTHR11070:SF2">
    <property type="entry name" value="ATP-DEPENDENT DNA HELICASE SRS2"/>
    <property type="match status" value="1"/>
</dbReference>
<dbReference type="Gene3D" id="1.10.10.160">
    <property type="match status" value="1"/>
</dbReference>
<dbReference type="Gene3D" id="3.40.50.300">
    <property type="entry name" value="P-loop containing nucleotide triphosphate hydrolases"/>
    <property type="match status" value="1"/>
</dbReference>
<dbReference type="EMBL" id="SXFE01000056">
    <property type="protein sequence ID" value="NFP59653.1"/>
    <property type="molecule type" value="Genomic_DNA"/>
</dbReference>
<evidence type="ECO:0000256" key="2">
    <source>
        <dbReference type="ARBA" id="ARBA00022801"/>
    </source>
</evidence>
<evidence type="ECO:0000259" key="7">
    <source>
        <dbReference type="PROSITE" id="PS51198"/>
    </source>
</evidence>